<protein>
    <submittedName>
        <fullName evidence="1">Uncharacterized protein</fullName>
    </submittedName>
</protein>
<evidence type="ECO:0000313" key="2">
    <source>
        <dbReference type="Proteomes" id="UP000663841"/>
    </source>
</evidence>
<evidence type="ECO:0000313" key="1">
    <source>
        <dbReference type="EMBL" id="CAE6448857.1"/>
    </source>
</evidence>
<accession>A0A8H3B6A7</accession>
<reference evidence="1" key="1">
    <citation type="submission" date="2021-01" db="EMBL/GenBank/DDBJ databases">
        <authorList>
            <person name="Kaushik A."/>
        </authorList>
    </citation>
    <scope>NUCLEOTIDE SEQUENCE</scope>
    <source>
        <strain evidence="1">AG3-T5</strain>
    </source>
</reference>
<sequence>MQDKVRRVLEMPELITLIAEEFDIEYRRELMLVSKHFFRSVGPTAWKSVPRLDFLLRLIDGTEVKSYRFEDSNGAHYEFTEITVILPSNPDLSRYNIYAPWVHELEIFEECSQEIQNLDPFLTILDGHPPLPNLRKLTTYTGASNLSDKQLMGFINMFFSPKYAHKFARWSSIQSLGIRGSHMEHPNINEQLFVPTDWFKELIELRLYDIHPQDIKVLWDQPSIVKKLGFALIQTDPTTAPDPSDEPMDGNNWVDSFLGTLPSLSPHLHDLTFYVGDENGTQFRISRDVRNGLRKLKLKNFEVDLKKMYGVVEDSEDEIYDDGGYDDRY</sequence>
<proteinExistence type="predicted"/>
<gene>
    <name evidence="1" type="ORF">RDB_LOCUS121071</name>
</gene>
<dbReference type="EMBL" id="CAJMWW010000129">
    <property type="protein sequence ID" value="CAE6448857.1"/>
    <property type="molecule type" value="Genomic_DNA"/>
</dbReference>
<dbReference type="AlphaFoldDB" id="A0A8H3B6A7"/>
<dbReference type="Proteomes" id="UP000663841">
    <property type="component" value="Unassembled WGS sequence"/>
</dbReference>
<organism evidence="1 2">
    <name type="scientific">Rhizoctonia solani</name>
    <dbReference type="NCBI Taxonomy" id="456999"/>
    <lineage>
        <taxon>Eukaryota</taxon>
        <taxon>Fungi</taxon>
        <taxon>Dikarya</taxon>
        <taxon>Basidiomycota</taxon>
        <taxon>Agaricomycotina</taxon>
        <taxon>Agaricomycetes</taxon>
        <taxon>Cantharellales</taxon>
        <taxon>Ceratobasidiaceae</taxon>
        <taxon>Rhizoctonia</taxon>
    </lineage>
</organism>
<comment type="caution">
    <text evidence="1">The sequence shown here is derived from an EMBL/GenBank/DDBJ whole genome shotgun (WGS) entry which is preliminary data.</text>
</comment>
<name>A0A8H3B6A7_9AGAM</name>